<dbReference type="Proteomes" id="UP001203338">
    <property type="component" value="Unassembled WGS sequence"/>
</dbReference>
<keyword evidence="4" id="KW-1185">Reference proteome</keyword>
<dbReference type="EMBL" id="JAMFLX010000018">
    <property type="protein sequence ID" value="MCL6270918.1"/>
    <property type="molecule type" value="Genomic_DNA"/>
</dbReference>
<gene>
    <name evidence="3" type="ORF">M3P05_13390</name>
</gene>
<dbReference type="PANTHER" id="PTHR36919:SF2">
    <property type="entry name" value="BLL6627 PROTEIN"/>
    <property type="match status" value="1"/>
</dbReference>
<accession>A0ABT0PHR7</accession>
<dbReference type="RefSeq" id="WP_249700227.1">
    <property type="nucleotide sequence ID" value="NZ_JAMFLX010000018.1"/>
</dbReference>
<evidence type="ECO:0000313" key="3">
    <source>
        <dbReference type="EMBL" id="MCL6270918.1"/>
    </source>
</evidence>
<feature type="chain" id="PRO_5046512351" evidence="1">
    <location>
        <begin position="25"/>
        <end position="168"/>
    </location>
</feature>
<sequence>MSAASLRNIVLSCFLAAGVSSACADSAQNITGYWDILDKSGNLDTTIEIYESGFVGVLEGRVVKLHRPQDQGAICTACSGERHNQPILTMKVITDLQWNPKKNGWYGNGLDPERGWEPRVRLRLEGNELKVCAHYKTDFICLDKDSWTQRQTDETFLSSLPDFANPKG</sequence>
<dbReference type="PANTHER" id="PTHR36919">
    <property type="entry name" value="BLR1215 PROTEIN"/>
    <property type="match status" value="1"/>
</dbReference>
<protein>
    <submittedName>
        <fullName evidence="3">DUF2147 domain-containing protein</fullName>
    </submittedName>
</protein>
<keyword evidence="1" id="KW-0732">Signal</keyword>
<reference evidence="3 4" key="1">
    <citation type="submission" date="2022-05" db="EMBL/GenBank/DDBJ databases">
        <authorList>
            <person name="Park J.-S."/>
        </authorList>
    </citation>
    <scope>NUCLEOTIDE SEQUENCE [LARGE SCALE GENOMIC DNA]</scope>
    <source>
        <strain evidence="3 4">2012CJ34-2</strain>
    </source>
</reference>
<name>A0ABT0PHR7_9GAMM</name>
<dbReference type="InterPro" id="IPR019223">
    <property type="entry name" value="DUF2147"/>
</dbReference>
<proteinExistence type="predicted"/>
<evidence type="ECO:0000259" key="2">
    <source>
        <dbReference type="Pfam" id="PF09917"/>
    </source>
</evidence>
<organism evidence="3 4">
    <name type="scientific">Parendozoicomonas callyspongiae</name>
    <dbReference type="NCBI Taxonomy" id="2942213"/>
    <lineage>
        <taxon>Bacteria</taxon>
        <taxon>Pseudomonadati</taxon>
        <taxon>Pseudomonadota</taxon>
        <taxon>Gammaproteobacteria</taxon>
        <taxon>Oceanospirillales</taxon>
        <taxon>Endozoicomonadaceae</taxon>
        <taxon>Parendozoicomonas</taxon>
    </lineage>
</organism>
<dbReference type="Gene3D" id="2.40.128.520">
    <property type="match status" value="1"/>
</dbReference>
<feature type="signal peptide" evidence="1">
    <location>
        <begin position="1"/>
        <end position="24"/>
    </location>
</feature>
<dbReference type="PROSITE" id="PS51257">
    <property type="entry name" value="PROKAR_LIPOPROTEIN"/>
    <property type="match status" value="1"/>
</dbReference>
<evidence type="ECO:0000313" key="4">
    <source>
        <dbReference type="Proteomes" id="UP001203338"/>
    </source>
</evidence>
<comment type="caution">
    <text evidence="3">The sequence shown here is derived from an EMBL/GenBank/DDBJ whole genome shotgun (WGS) entry which is preliminary data.</text>
</comment>
<evidence type="ECO:0000256" key="1">
    <source>
        <dbReference type="SAM" id="SignalP"/>
    </source>
</evidence>
<feature type="domain" description="DUF2147" evidence="2">
    <location>
        <begin position="32"/>
        <end position="142"/>
    </location>
</feature>
<dbReference type="Pfam" id="PF09917">
    <property type="entry name" value="DUF2147"/>
    <property type="match status" value="1"/>
</dbReference>